<protein>
    <submittedName>
        <fullName evidence="2">Uncharacterized protein</fullName>
    </submittedName>
</protein>
<comment type="caution">
    <text evidence="2">The sequence shown here is derived from an EMBL/GenBank/DDBJ whole genome shotgun (WGS) entry which is preliminary data.</text>
</comment>
<proteinExistence type="predicted"/>
<reference evidence="2" key="1">
    <citation type="submission" date="2021-04" db="EMBL/GenBank/DDBJ databases">
        <title>Genome based classification of Actinospica acidithermotolerans sp. nov., an actinobacterium isolated from an Indonesian hot spring.</title>
        <authorList>
            <person name="Kusuma A.B."/>
            <person name="Putra K.E."/>
            <person name="Nafisah S."/>
            <person name="Loh J."/>
            <person name="Nouioui I."/>
            <person name="Goodfellow M."/>
        </authorList>
    </citation>
    <scope>NUCLEOTIDE SEQUENCE</scope>
    <source>
        <strain evidence="2">MGRD01-02</strain>
    </source>
</reference>
<dbReference type="Proteomes" id="UP000676325">
    <property type="component" value="Unassembled WGS sequence"/>
</dbReference>
<feature type="region of interest" description="Disordered" evidence="1">
    <location>
        <begin position="1"/>
        <end position="25"/>
    </location>
</feature>
<evidence type="ECO:0000313" key="3">
    <source>
        <dbReference type="Proteomes" id="UP000676325"/>
    </source>
</evidence>
<sequence length="45" mass="4718">MHRVVHEPELHVAGPELLAEGRPQGPVELLGIDGTEGAAHAENAL</sequence>
<organism evidence="2 3">
    <name type="scientific">Actinospica acidithermotolerans</name>
    <dbReference type="NCBI Taxonomy" id="2828514"/>
    <lineage>
        <taxon>Bacteria</taxon>
        <taxon>Bacillati</taxon>
        <taxon>Actinomycetota</taxon>
        <taxon>Actinomycetes</taxon>
        <taxon>Catenulisporales</taxon>
        <taxon>Actinospicaceae</taxon>
        <taxon>Actinospica</taxon>
    </lineage>
</organism>
<dbReference type="AlphaFoldDB" id="A0A941EIU4"/>
<evidence type="ECO:0000256" key="1">
    <source>
        <dbReference type="SAM" id="MobiDB-lite"/>
    </source>
</evidence>
<accession>A0A941EIU4</accession>
<dbReference type="RefSeq" id="WP_212522314.1">
    <property type="nucleotide sequence ID" value="NZ_JAGSOH010000196.1"/>
</dbReference>
<name>A0A941EIU4_9ACTN</name>
<keyword evidence="3" id="KW-1185">Reference proteome</keyword>
<feature type="compositionally biased region" description="Basic and acidic residues" evidence="1">
    <location>
        <begin position="1"/>
        <end position="10"/>
    </location>
</feature>
<evidence type="ECO:0000313" key="2">
    <source>
        <dbReference type="EMBL" id="MBR7831198.1"/>
    </source>
</evidence>
<dbReference type="EMBL" id="JAGSOH010000196">
    <property type="protein sequence ID" value="MBR7831198.1"/>
    <property type="molecule type" value="Genomic_DNA"/>
</dbReference>
<gene>
    <name evidence="2" type="ORF">KDK95_33135</name>
</gene>